<keyword evidence="5 6" id="KW-0472">Membrane</keyword>
<feature type="transmembrane region" description="Helical" evidence="6">
    <location>
        <begin position="213"/>
        <end position="230"/>
    </location>
</feature>
<feature type="transmembrane region" description="Helical" evidence="6">
    <location>
        <begin position="150"/>
        <end position="172"/>
    </location>
</feature>
<dbReference type="Pfam" id="PF02544">
    <property type="entry name" value="Steroid_dh"/>
    <property type="match status" value="1"/>
</dbReference>
<dbReference type="PANTHER" id="PTHR14624">
    <property type="entry name" value="DFG10 PROTEIN"/>
    <property type="match status" value="1"/>
</dbReference>
<organism evidence="8 9">
    <name type="scientific">Solanum stoloniferum</name>
    <dbReference type="NCBI Taxonomy" id="62892"/>
    <lineage>
        <taxon>Eukaryota</taxon>
        <taxon>Viridiplantae</taxon>
        <taxon>Streptophyta</taxon>
        <taxon>Embryophyta</taxon>
        <taxon>Tracheophyta</taxon>
        <taxon>Spermatophyta</taxon>
        <taxon>Magnoliopsida</taxon>
        <taxon>eudicotyledons</taxon>
        <taxon>Gunneridae</taxon>
        <taxon>Pentapetalae</taxon>
        <taxon>asterids</taxon>
        <taxon>lamiids</taxon>
        <taxon>Solanales</taxon>
        <taxon>Solanaceae</taxon>
        <taxon>Solanoideae</taxon>
        <taxon>Solaneae</taxon>
        <taxon>Solanum</taxon>
    </lineage>
</organism>
<protein>
    <recommendedName>
        <fullName evidence="7">3-oxo-5-alpha-steroid 4-dehydrogenase C-terminal domain-containing protein</fullName>
    </recommendedName>
</protein>
<evidence type="ECO:0000256" key="6">
    <source>
        <dbReference type="SAM" id="Phobius"/>
    </source>
</evidence>
<evidence type="ECO:0000256" key="1">
    <source>
        <dbReference type="ARBA" id="ARBA00004127"/>
    </source>
</evidence>
<comment type="pathway">
    <text evidence="2">Protein modification; protein glycosylation.</text>
</comment>
<keyword evidence="4 6" id="KW-1133">Transmembrane helix</keyword>
<evidence type="ECO:0000313" key="8">
    <source>
        <dbReference type="EMBL" id="KAL3350818.1"/>
    </source>
</evidence>
<evidence type="ECO:0000313" key="9">
    <source>
        <dbReference type="Proteomes" id="UP001627284"/>
    </source>
</evidence>
<evidence type="ECO:0000259" key="7">
    <source>
        <dbReference type="Pfam" id="PF02544"/>
    </source>
</evidence>
<dbReference type="EMBL" id="JBJKTR010000013">
    <property type="protein sequence ID" value="KAL3350818.1"/>
    <property type="molecule type" value="Genomic_DNA"/>
</dbReference>
<gene>
    <name evidence="8" type="ORF">AABB24_023304</name>
</gene>
<dbReference type="PROSITE" id="PS50244">
    <property type="entry name" value="S5A_REDUCTASE"/>
    <property type="match status" value="1"/>
</dbReference>
<comment type="caution">
    <text evidence="8">The sequence shown here is derived from an EMBL/GenBank/DDBJ whole genome shotgun (WGS) entry which is preliminary data.</text>
</comment>
<dbReference type="PANTHER" id="PTHR14624:SF0">
    <property type="entry name" value="POLYPRENOL REDUCTASE"/>
    <property type="match status" value="1"/>
</dbReference>
<dbReference type="Gene3D" id="1.20.120.1630">
    <property type="match status" value="1"/>
</dbReference>
<dbReference type="InterPro" id="IPR001104">
    <property type="entry name" value="3-oxo-5_a-steroid_4-DH_C"/>
</dbReference>
<comment type="subcellular location">
    <subcellularLocation>
        <location evidence="1">Endomembrane system</location>
        <topology evidence="1">Multi-pass membrane protein</topology>
    </subcellularLocation>
</comment>
<dbReference type="AlphaFoldDB" id="A0ABD2T3J0"/>
<evidence type="ECO:0000256" key="2">
    <source>
        <dbReference type="ARBA" id="ARBA00004922"/>
    </source>
</evidence>
<dbReference type="InterPro" id="IPR039698">
    <property type="entry name" value="Dfg10/SRD5A3"/>
</dbReference>
<evidence type="ECO:0000256" key="3">
    <source>
        <dbReference type="ARBA" id="ARBA00022692"/>
    </source>
</evidence>
<name>A0ABD2T3J0_9SOLN</name>
<feature type="transmembrane region" description="Helical" evidence="6">
    <location>
        <begin position="184"/>
        <end position="201"/>
    </location>
</feature>
<feature type="non-terminal residue" evidence="8">
    <location>
        <position position="1"/>
    </location>
</feature>
<keyword evidence="9" id="KW-1185">Reference proteome</keyword>
<dbReference type="Proteomes" id="UP001627284">
    <property type="component" value="Unassembled WGS sequence"/>
</dbReference>
<dbReference type="GO" id="GO:0012505">
    <property type="term" value="C:endomembrane system"/>
    <property type="evidence" value="ECO:0007669"/>
    <property type="project" value="UniProtKB-SubCell"/>
</dbReference>
<feature type="domain" description="3-oxo-5-alpha-steroid 4-dehydrogenase C-terminal" evidence="7">
    <location>
        <begin position="312"/>
        <end position="427"/>
    </location>
</feature>
<proteinExistence type="predicted"/>
<accession>A0ABD2T3J0</accession>
<evidence type="ECO:0000256" key="5">
    <source>
        <dbReference type="ARBA" id="ARBA00023136"/>
    </source>
</evidence>
<feature type="transmembrane region" description="Helical" evidence="6">
    <location>
        <begin position="250"/>
        <end position="269"/>
    </location>
</feature>
<keyword evidence="3 6" id="KW-0812">Transmembrane</keyword>
<sequence length="427" mass="48774">PKPNFPKSEIPKLKSPTPISQLSSVVSFQSSLDLRYATPQLVSPILISHLSTLVSRCSCSVLAKCSQVAARKPLLTGHCSVLARESRLEEMELGLVTLLRAAWVAAILPVVIALIPSSKISFFLQFVLGFAKRGKIMQSSSNKFSVPQKLFIHFYILASVWTTLLLVATWIYAYSTMPKISEPLLFSSIASHLTGGSRIFSLHSSHTSKEHRSRIAVSIFLLLLMEAQVLRRLFESIYVFKYSPSARMHILGYLTGLFFYTAAPISLCCNHAAEVYKFWLSLIQEFIVKGKDRMLATEVDWWRFLNPLIQLRWYSWIGAAIFFWGWIHQQRCHTILGSLRENREDNDEYVVPHGDWFQYVSSPHYLAEIVVYSGFVVVSGCSDLTIWLLWGFTVANLVLAAAETHRWYLHKFDNYPRNRFAIFPFVY</sequence>
<evidence type="ECO:0000256" key="4">
    <source>
        <dbReference type="ARBA" id="ARBA00022989"/>
    </source>
</evidence>
<feature type="transmembrane region" description="Helical" evidence="6">
    <location>
        <begin position="101"/>
        <end position="130"/>
    </location>
</feature>
<reference evidence="8 9" key="1">
    <citation type="submission" date="2024-05" db="EMBL/GenBank/DDBJ databases">
        <title>De novo assembly of an allotetraploid wild potato.</title>
        <authorList>
            <person name="Hosaka A.J."/>
        </authorList>
    </citation>
    <scope>NUCLEOTIDE SEQUENCE [LARGE SCALE GENOMIC DNA]</scope>
    <source>
        <tissue evidence="8">Young leaves</tissue>
    </source>
</reference>
<feature type="transmembrane region" description="Helical" evidence="6">
    <location>
        <begin position="311"/>
        <end position="327"/>
    </location>
</feature>